<evidence type="ECO:0000256" key="2">
    <source>
        <dbReference type="SAM" id="Phobius"/>
    </source>
</evidence>
<gene>
    <name evidence="3" type="ORF">ACFPJ6_16065</name>
</gene>
<dbReference type="Proteomes" id="UP001596122">
    <property type="component" value="Unassembled WGS sequence"/>
</dbReference>
<keyword evidence="4" id="KW-1185">Reference proteome</keyword>
<keyword evidence="2" id="KW-0472">Membrane</keyword>
<name>A0ABW0GQM3_9MICO</name>
<feature type="transmembrane region" description="Helical" evidence="2">
    <location>
        <begin position="16"/>
        <end position="36"/>
    </location>
</feature>
<evidence type="ECO:0000313" key="4">
    <source>
        <dbReference type="Proteomes" id="UP001596122"/>
    </source>
</evidence>
<reference evidence="4" key="1">
    <citation type="journal article" date="2019" name="Int. J. Syst. Evol. Microbiol.">
        <title>The Global Catalogue of Microorganisms (GCM) 10K type strain sequencing project: providing services to taxonomists for standard genome sequencing and annotation.</title>
        <authorList>
            <consortium name="The Broad Institute Genomics Platform"/>
            <consortium name="The Broad Institute Genome Sequencing Center for Infectious Disease"/>
            <person name="Wu L."/>
            <person name="Ma J."/>
        </authorList>
    </citation>
    <scope>NUCLEOTIDE SEQUENCE [LARGE SCALE GENOMIC DNA]</scope>
    <source>
        <strain evidence="4">CCUG 43114</strain>
    </source>
</reference>
<evidence type="ECO:0000313" key="3">
    <source>
        <dbReference type="EMBL" id="MFC5382283.1"/>
    </source>
</evidence>
<evidence type="ECO:0008006" key="5">
    <source>
        <dbReference type="Google" id="ProtNLM"/>
    </source>
</evidence>
<organism evidence="3 4">
    <name type="scientific">Aquipuribacter nitratireducens</name>
    <dbReference type="NCBI Taxonomy" id="650104"/>
    <lineage>
        <taxon>Bacteria</taxon>
        <taxon>Bacillati</taxon>
        <taxon>Actinomycetota</taxon>
        <taxon>Actinomycetes</taxon>
        <taxon>Micrococcales</taxon>
        <taxon>Intrasporangiaceae</taxon>
        <taxon>Aquipuribacter</taxon>
    </lineage>
</organism>
<keyword evidence="2" id="KW-1133">Transmembrane helix</keyword>
<keyword evidence="2" id="KW-0812">Transmembrane</keyword>
<protein>
    <recommendedName>
        <fullName evidence="5">Peptidase MA-like domain-containing protein</fullName>
    </recommendedName>
</protein>
<dbReference type="RefSeq" id="WP_340271218.1">
    <property type="nucleotide sequence ID" value="NZ_JBBEOG010000010.1"/>
</dbReference>
<sequence length="497" mass="50632">MGPRGVERVRPDDVHAALLAAAGVLVALVLVVAVLTPRALVVDVARAPEAAEAAGGDGAAVGTAGRPVPSVPAAPTDDAPPPTLPSTEAPAGAGPDPDAVAREDVLAALGSALQRRDRAALAGVDPAGWQAAGGDEASYRALTGLPVTRFTSAYVADSLAPEGAEGTAGWTARVRTTYGLGAAVPVERLDTVRLEGSAGAWRPTGWQPWPEEGAIGTSAPWDLGPVAAFQGERSLVLAWLATGAGQPGPRTAEEATAWARQVAGWADTGSVTVDSFVGTGWPQVSLVLAPATTAQFEALTPGERPGTEEVLAALTTDVTTPEGPGDVVLLNPTARGDLVPDTWQVTVTHELVHVAAGARWGDDQELWLAEGLADLVGWSTVVPGRVDRELVAARLLSRVGRGEAAVDRLPPPEAFAGSDPDTVGDAYEGAWLAALLLQDEIGTDALLELYAAASDPTAGADPVARTDAALRAATGQGRDAFEQRWGDYVTALAAGAG</sequence>
<proteinExistence type="predicted"/>
<feature type="compositionally biased region" description="Low complexity" evidence="1">
    <location>
        <begin position="52"/>
        <end position="77"/>
    </location>
</feature>
<dbReference type="EMBL" id="JBHSLD010000015">
    <property type="protein sequence ID" value="MFC5382283.1"/>
    <property type="molecule type" value="Genomic_DNA"/>
</dbReference>
<accession>A0ABW0GQM3</accession>
<feature type="compositionally biased region" description="Low complexity" evidence="1">
    <location>
        <begin position="85"/>
        <end position="98"/>
    </location>
</feature>
<feature type="region of interest" description="Disordered" evidence="1">
    <location>
        <begin position="52"/>
        <end position="98"/>
    </location>
</feature>
<comment type="caution">
    <text evidence="3">The sequence shown here is derived from an EMBL/GenBank/DDBJ whole genome shotgun (WGS) entry which is preliminary data.</text>
</comment>
<evidence type="ECO:0000256" key="1">
    <source>
        <dbReference type="SAM" id="MobiDB-lite"/>
    </source>
</evidence>